<keyword evidence="1" id="KW-0614">Plasmid</keyword>
<dbReference type="EMBL" id="CP031163">
    <property type="protein sequence ID" value="AXH00558.1"/>
    <property type="molecule type" value="Genomic_DNA"/>
</dbReference>
<accession>A0A345ILI5</accession>
<sequence length="160" mass="17530">MKPHTMTVSDRPVPTGTSALDLLRDKARRSPAFCLRLKRLGLLIAHGRSVKLRGHPQRVAALETALRGFAARHPEREVITVGELLALPVSGSALRVTLHRPDGWPVSEYHVTRTGDQLFAVRCIDGVTRHLSPETLKALFAHSLFTLRVAPSSQAHSQAA</sequence>
<dbReference type="AlphaFoldDB" id="A0A345ILI5"/>
<evidence type="ECO:0000313" key="2">
    <source>
        <dbReference type="Proteomes" id="UP000253744"/>
    </source>
</evidence>
<dbReference type="Proteomes" id="UP000253744">
    <property type="component" value="Plasmid pDrdI"/>
</dbReference>
<geneLocation type="plasmid" evidence="2">
    <name>pdrdi</name>
</geneLocation>
<dbReference type="KEGG" id="dwu:DVJ83_15380"/>
<dbReference type="RefSeq" id="WP_114673217.1">
    <property type="nucleotide sequence ID" value="NZ_CP031163.1"/>
</dbReference>
<name>A0A345ILI5_9DEIO</name>
<protein>
    <submittedName>
        <fullName evidence="1">Uncharacterized protein</fullName>
    </submittedName>
</protein>
<evidence type="ECO:0000313" key="1">
    <source>
        <dbReference type="EMBL" id="AXH00558.1"/>
    </source>
</evidence>
<organism evidence="1 2">
    <name type="scientific">Deinococcus wulumuqiensis</name>
    <dbReference type="NCBI Taxonomy" id="980427"/>
    <lineage>
        <taxon>Bacteria</taxon>
        <taxon>Thermotogati</taxon>
        <taxon>Deinococcota</taxon>
        <taxon>Deinococci</taxon>
        <taxon>Deinococcales</taxon>
        <taxon>Deinococcaceae</taxon>
        <taxon>Deinococcus</taxon>
    </lineage>
</organism>
<reference evidence="1 2" key="1">
    <citation type="submission" date="2018-07" db="EMBL/GenBank/DDBJ databases">
        <title>Complete Genome and Methylome Analysis of Deinococcus wulumuqiensis NEB 479.</title>
        <authorList>
            <person name="Fomenkov A."/>
            <person name="Luyten Y."/>
            <person name="Vincze T."/>
            <person name="Anton B.P."/>
            <person name="Clark T."/>
            <person name="Roberts R.J."/>
            <person name="Morgan R.D."/>
        </authorList>
    </citation>
    <scope>NUCLEOTIDE SEQUENCE [LARGE SCALE GENOMIC DNA]</scope>
    <source>
        <strain evidence="1 2">NEB 479</strain>
        <plasmid evidence="2">Plasmid pdrdi</plasmid>
    </source>
</reference>
<gene>
    <name evidence="1" type="ORF">DVJ83_15380</name>
</gene>
<proteinExistence type="predicted"/>